<comment type="subunit">
    <text evidence="1 10">Homodimer.</text>
</comment>
<dbReference type="Gene3D" id="3.60.15.10">
    <property type="entry name" value="Ribonuclease Z/Hydroxyacylglutathione hydrolase-like"/>
    <property type="match status" value="1"/>
</dbReference>
<dbReference type="EC" id="3.1.26.11" evidence="2 10"/>
<dbReference type="Proteomes" id="UP000321558">
    <property type="component" value="Unassembled WGS sequence"/>
</dbReference>
<evidence type="ECO:0000256" key="7">
    <source>
        <dbReference type="ARBA" id="ARBA00022801"/>
    </source>
</evidence>
<sequence>MEITFLGTGAGLPSKERNVTAIALSMLQELNEVWLFDCGEATQHQLLHTKIKPGKINKIFLTHMHGDHIYGLPGFLSSRSFQAGTDKPMTVYGPEGIKDFIEYALNLSHTHLTYPLTIIEINEGLLFETEAIEVYAKKLSHGIPSFGFRIVEKDKPGELLVEKLKEKGVRPGPIYGEIKEKPSVTLEDGRVIHQKDFIGQPKKGRIISILGDTTYQTAHEEFVKNSDLLIHEATFAGNKEILARNYFHSTNIQAAKLAVDASCKQLILTHVSSRYQFSEMDAFLEEAREVFSNTSVASDFSVFQL</sequence>
<dbReference type="RefSeq" id="WP_147207845.1">
    <property type="nucleotide sequence ID" value="NZ_BJYM01000001.1"/>
</dbReference>
<dbReference type="InterPro" id="IPR036866">
    <property type="entry name" value="RibonucZ/Hydroxyglut_hydro"/>
</dbReference>
<dbReference type="PANTHER" id="PTHR46018">
    <property type="entry name" value="ZINC PHOSPHODIESTERASE ELAC PROTEIN 1"/>
    <property type="match status" value="1"/>
</dbReference>
<evidence type="ECO:0000256" key="6">
    <source>
        <dbReference type="ARBA" id="ARBA00022759"/>
    </source>
</evidence>
<dbReference type="FunFam" id="3.60.15.10:FF:000002">
    <property type="entry name" value="Ribonuclease Z"/>
    <property type="match status" value="1"/>
</dbReference>
<feature type="binding site" evidence="10">
    <location>
        <position position="141"/>
    </location>
    <ligand>
        <name>Zn(2+)</name>
        <dbReference type="ChEBI" id="CHEBI:29105"/>
        <label>1</label>
        <note>catalytic</note>
    </ligand>
</feature>
<feature type="binding site" evidence="10">
    <location>
        <position position="212"/>
    </location>
    <ligand>
        <name>Zn(2+)</name>
        <dbReference type="ChEBI" id="CHEBI:29105"/>
        <label>2</label>
        <note>catalytic</note>
    </ligand>
</feature>
<evidence type="ECO:0000313" key="11">
    <source>
        <dbReference type="EMBL" id="GEN85434.1"/>
    </source>
</evidence>
<comment type="cofactor">
    <cofactor evidence="10">
        <name>Zn(2+)</name>
        <dbReference type="ChEBI" id="CHEBI:29105"/>
    </cofactor>
    <text evidence="10">Binds 2 Zn(2+) ions.</text>
</comment>
<feature type="binding site" evidence="10">
    <location>
        <position position="65"/>
    </location>
    <ligand>
        <name>Zn(2+)</name>
        <dbReference type="ChEBI" id="CHEBI:29105"/>
        <label>1</label>
        <note>catalytic</note>
    </ligand>
</feature>
<dbReference type="Pfam" id="PF23023">
    <property type="entry name" value="Anti-Pycsar_Apyc1"/>
    <property type="match status" value="1"/>
</dbReference>
<comment type="similarity">
    <text evidence="10">Belongs to the RNase Z family.</text>
</comment>
<keyword evidence="6 10" id="KW-0255">Endonuclease</keyword>
<dbReference type="HAMAP" id="MF_01818">
    <property type="entry name" value="RNase_Z_BN"/>
    <property type="match status" value="1"/>
</dbReference>
<dbReference type="CDD" id="cd07717">
    <property type="entry name" value="RNaseZ_ZiPD-like_MBL-fold"/>
    <property type="match status" value="1"/>
</dbReference>
<keyword evidence="3 10" id="KW-0819">tRNA processing</keyword>
<evidence type="ECO:0000256" key="10">
    <source>
        <dbReference type="HAMAP-Rule" id="MF_01818"/>
    </source>
</evidence>
<dbReference type="GO" id="GO:0008270">
    <property type="term" value="F:zinc ion binding"/>
    <property type="evidence" value="ECO:0007669"/>
    <property type="project" value="UniProtKB-UniRule"/>
</dbReference>
<dbReference type="GO" id="GO:0042802">
    <property type="term" value="F:identical protein binding"/>
    <property type="evidence" value="ECO:0007669"/>
    <property type="project" value="UniProtKB-ARBA"/>
</dbReference>
<evidence type="ECO:0000256" key="5">
    <source>
        <dbReference type="ARBA" id="ARBA00022723"/>
    </source>
</evidence>
<dbReference type="SUPFAM" id="SSF56281">
    <property type="entry name" value="Metallo-hydrolase/oxidoreductase"/>
    <property type="match status" value="1"/>
</dbReference>
<keyword evidence="7 10" id="KW-0378">Hydrolase</keyword>
<dbReference type="PANTHER" id="PTHR46018:SF2">
    <property type="entry name" value="ZINC PHOSPHODIESTERASE ELAC PROTEIN 1"/>
    <property type="match status" value="1"/>
</dbReference>
<gene>
    <name evidence="10 11" type="primary">rnz</name>
    <name evidence="11" type="ORF">OSO01_01730</name>
</gene>
<evidence type="ECO:0000256" key="8">
    <source>
        <dbReference type="ARBA" id="ARBA00022833"/>
    </source>
</evidence>
<feature type="active site" description="Proton acceptor" evidence="10">
    <location>
        <position position="67"/>
    </location>
</feature>
<comment type="function">
    <text evidence="9 10">Zinc phosphodiesterase, which displays some tRNA 3'-processing endonuclease activity. Probably involved in tRNA maturation, by removing a 3'-trailer from precursor tRNA.</text>
</comment>
<dbReference type="OrthoDB" id="9800940at2"/>
<evidence type="ECO:0000256" key="4">
    <source>
        <dbReference type="ARBA" id="ARBA00022722"/>
    </source>
</evidence>
<keyword evidence="12" id="KW-1185">Reference proteome</keyword>
<keyword evidence="4 10" id="KW-0540">Nuclease</keyword>
<accession>A0A511ZDB0</accession>
<evidence type="ECO:0000256" key="9">
    <source>
        <dbReference type="ARBA" id="ARBA00057812"/>
    </source>
</evidence>
<keyword evidence="8 10" id="KW-0862">Zinc</keyword>
<dbReference type="EMBL" id="BJYM01000001">
    <property type="protein sequence ID" value="GEN85434.1"/>
    <property type="molecule type" value="Genomic_DNA"/>
</dbReference>
<feature type="binding site" evidence="10">
    <location>
        <position position="68"/>
    </location>
    <ligand>
        <name>Zn(2+)</name>
        <dbReference type="ChEBI" id="CHEBI:29105"/>
        <label>2</label>
        <note>catalytic</note>
    </ligand>
</feature>
<reference evidence="11 12" key="1">
    <citation type="submission" date="2019-07" db="EMBL/GenBank/DDBJ databases">
        <title>Whole genome shotgun sequence of Oceanobacillus sojae NBRC 105379.</title>
        <authorList>
            <person name="Hosoyama A."/>
            <person name="Uohara A."/>
            <person name="Ohji S."/>
            <person name="Ichikawa N."/>
        </authorList>
    </citation>
    <scope>NUCLEOTIDE SEQUENCE [LARGE SCALE GENOMIC DNA]</scope>
    <source>
        <strain evidence="11 12">NBRC 105379</strain>
    </source>
</reference>
<proteinExistence type="inferred from homology"/>
<dbReference type="STRING" id="582851.GCA_900162665_02404"/>
<dbReference type="AlphaFoldDB" id="A0A511ZDB0"/>
<feature type="binding site" evidence="10">
    <location>
        <position position="270"/>
    </location>
    <ligand>
        <name>Zn(2+)</name>
        <dbReference type="ChEBI" id="CHEBI:29105"/>
        <label>2</label>
        <note>catalytic</note>
    </ligand>
</feature>
<protein>
    <recommendedName>
        <fullName evidence="2 10">Ribonuclease Z</fullName>
        <shortName evidence="10">RNase Z</shortName>
        <ecNumber evidence="2 10">3.1.26.11</ecNumber>
    </recommendedName>
    <alternativeName>
        <fullName evidence="10">tRNA 3 endonuclease</fullName>
    </alternativeName>
    <alternativeName>
        <fullName evidence="10">tRNase Z</fullName>
    </alternativeName>
</protein>
<dbReference type="NCBIfam" id="NF000801">
    <property type="entry name" value="PRK00055.1-3"/>
    <property type="match status" value="1"/>
</dbReference>
<dbReference type="NCBIfam" id="TIGR02651">
    <property type="entry name" value="RNase_Z"/>
    <property type="match status" value="1"/>
</dbReference>
<dbReference type="InterPro" id="IPR013471">
    <property type="entry name" value="RNase_Z/BN"/>
</dbReference>
<keyword evidence="5 10" id="KW-0479">Metal-binding</keyword>
<feature type="binding site" evidence="10">
    <location>
        <position position="212"/>
    </location>
    <ligand>
        <name>Zn(2+)</name>
        <dbReference type="ChEBI" id="CHEBI:29105"/>
        <label>1</label>
        <note>catalytic</note>
    </ligand>
</feature>
<feature type="binding site" evidence="10">
    <location>
        <position position="67"/>
    </location>
    <ligand>
        <name>Zn(2+)</name>
        <dbReference type="ChEBI" id="CHEBI:29105"/>
        <label>2</label>
        <note>catalytic</note>
    </ligand>
</feature>
<evidence type="ECO:0000313" key="12">
    <source>
        <dbReference type="Proteomes" id="UP000321558"/>
    </source>
</evidence>
<organism evidence="11 12">
    <name type="scientific">Oceanobacillus sojae</name>
    <dbReference type="NCBI Taxonomy" id="582851"/>
    <lineage>
        <taxon>Bacteria</taxon>
        <taxon>Bacillati</taxon>
        <taxon>Bacillota</taxon>
        <taxon>Bacilli</taxon>
        <taxon>Bacillales</taxon>
        <taxon>Bacillaceae</taxon>
        <taxon>Oceanobacillus</taxon>
    </lineage>
</organism>
<name>A0A511ZDB0_9BACI</name>
<comment type="caution">
    <text evidence="11">The sequence shown here is derived from an EMBL/GenBank/DDBJ whole genome shotgun (WGS) entry which is preliminary data.</text>
</comment>
<feature type="binding site" evidence="10">
    <location>
        <position position="63"/>
    </location>
    <ligand>
        <name>Zn(2+)</name>
        <dbReference type="ChEBI" id="CHEBI:29105"/>
        <label>1</label>
        <note>catalytic</note>
    </ligand>
</feature>
<dbReference type="GO" id="GO:0042781">
    <property type="term" value="F:3'-tRNA processing endoribonuclease activity"/>
    <property type="evidence" value="ECO:0007669"/>
    <property type="project" value="UniProtKB-UniRule"/>
</dbReference>
<comment type="catalytic activity">
    <reaction evidence="10">
        <text>Endonucleolytic cleavage of RNA, removing extra 3' nucleotides from tRNA precursor, generating 3' termini of tRNAs. A 3'-hydroxy group is left at the tRNA terminus and a 5'-phosphoryl group is left at the trailer molecule.</text>
        <dbReference type="EC" id="3.1.26.11"/>
    </reaction>
</comment>
<evidence type="ECO:0000256" key="1">
    <source>
        <dbReference type="ARBA" id="ARBA00011738"/>
    </source>
</evidence>
<evidence type="ECO:0000256" key="2">
    <source>
        <dbReference type="ARBA" id="ARBA00012477"/>
    </source>
</evidence>
<evidence type="ECO:0000256" key="3">
    <source>
        <dbReference type="ARBA" id="ARBA00022694"/>
    </source>
</evidence>